<sequence length="139" mass="14408">MNGTPDAPATGRQDAPVGDLVKQASEEISHLVRTELRLAQTEMKQKGKRFGIGGGLFGGAGLVSVLALQAAVATAVVALALVWPLWLSALVVTVALFALAGALAAVGRDKVRQAAPPVPEEAIDNVKTDVTHIKESAHR</sequence>
<feature type="transmembrane region" description="Helical" evidence="1">
    <location>
        <begin position="50"/>
        <end position="79"/>
    </location>
</feature>
<protein>
    <submittedName>
        <fullName evidence="2">Phage holin family protein</fullName>
    </submittedName>
</protein>
<comment type="caution">
    <text evidence="2">The sequence shown here is derived from an EMBL/GenBank/DDBJ whole genome shotgun (WGS) entry which is preliminary data.</text>
</comment>
<reference evidence="3" key="1">
    <citation type="submission" date="2023-07" db="EMBL/GenBank/DDBJ databases">
        <title>30 novel species of actinomycetes from the DSMZ collection.</title>
        <authorList>
            <person name="Nouioui I."/>
        </authorList>
    </citation>
    <scope>NUCLEOTIDE SEQUENCE [LARGE SCALE GENOMIC DNA]</scope>
    <source>
        <strain evidence="3">DSM 42041</strain>
    </source>
</reference>
<evidence type="ECO:0000313" key="2">
    <source>
        <dbReference type="EMBL" id="MDT0381592.1"/>
    </source>
</evidence>
<evidence type="ECO:0000256" key="1">
    <source>
        <dbReference type="SAM" id="Phobius"/>
    </source>
</evidence>
<organism evidence="2 3">
    <name type="scientific">Streptomyces hazeniae</name>
    <dbReference type="NCBI Taxonomy" id="3075538"/>
    <lineage>
        <taxon>Bacteria</taxon>
        <taxon>Bacillati</taxon>
        <taxon>Actinomycetota</taxon>
        <taxon>Actinomycetes</taxon>
        <taxon>Kitasatosporales</taxon>
        <taxon>Streptomycetaceae</taxon>
        <taxon>Streptomyces</taxon>
    </lineage>
</organism>
<dbReference type="RefSeq" id="WP_311675288.1">
    <property type="nucleotide sequence ID" value="NZ_JAVREQ010000024.1"/>
</dbReference>
<keyword evidence="1" id="KW-0472">Membrane</keyword>
<dbReference type="Proteomes" id="UP001183414">
    <property type="component" value="Unassembled WGS sequence"/>
</dbReference>
<dbReference type="InterPro" id="IPR009937">
    <property type="entry name" value="Phage_holin_3_6"/>
</dbReference>
<evidence type="ECO:0000313" key="3">
    <source>
        <dbReference type="Proteomes" id="UP001183414"/>
    </source>
</evidence>
<gene>
    <name evidence="2" type="ORF">RM572_22795</name>
</gene>
<keyword evidence="1" id="KW-1133">Transmembrane helix</keyword>
<dbReference type="EMBL" id="JAVREQ010000024">
    <property type="protein sequence ID" value="MDT0381592.1"/>
    <property type="molecule type" value="Genomic_DNA"/>
</dbReference>
<keyword evidence="1" id="KW-0812">Transmembrane</keyword>
<dbReference type="Pfam" id="PF07332">
    <property type="entry name" value="Phage_holin_3_6"/>
    <property type="match status" value="1"/>
</dbReference>
<keyword evidence="3" id="KW-1185">Reference proteome</keyword>
<feature type="transmembrane region" description="Helical" evidence="1">
    <location>
        <begin position="85"/>
        <end position="106"/>
    </location>
</feature>
<name>A0ABU2NYJ1_9ACTN</name>
<accession>A0ABU2NYJ1</accession>
<proteinExistence type="predicted"/>